<dbReference type="OrthoDB" id="9813151at2"/>
<dbReference type="GO" id="GO:0004721">
    <property type="term" value="F:phosphoprotein phosphatase activity"/>
    <property type="evidence" value="ECO:0007669"/>
    <property type="project" value="InterPro"/>
</dbReference>
<keyword evidence="10" id="KW-0812">Transmembrane</keyword>
<proteinExistence type="predicted"/>
<keyword evidence="7" id="KW-0597">Phosphoprotein</keyword>
<evidence type="ECO:0000256" key="4">
    <source>
        <dbReference type="ARBA" id="ARBA00019665"/>
    </source>
</evidence>
<dbReference type="InterPro" id="IPR004358">
    <property type="entry name" value="Sig_transdc_His_kin-like_C"/>
</dbReference>
<dbReference type="InterPro" id="IPR000014">
    <property type="entry name" value="PAS"/>
</dbReference>
<organism evidence="19 20">
    <name type="scientific">Lysobacter defluvii IMMIB APB-9 = DSM 18482</name>
    <dbReference type="NCBI Taxonomy" id="1385515"/>
    <lineage>
        <taxon>Bacteria</taxon>
        <taxon>Pseudomonadati</taxon>
        <taxon>Pseudomonadota</taxon>
        <taxon>Gammaproteobacteria</taxon>
        <taxon>Lysobacterales</taxon>
        <taxon>Lysobacteraceae</taxon>
        <taxon>Novilysobacter</taxon>
    </lineage>
</organism>
<dbReference type="AlphaFoldDB" id="A0A0A0MAC1"/>
<evidence type="ECO:0000256" key="13">
    <source>
        <dbReference type="ARBA" id="ARBA00022840"/>
    </source>
</evidence>
<protein>
    <recommendedName>
        <fullName evidence="4">Phosphate regulon sensor protein PhoR</fullName>
        <ecNumber evidence="3">2.7.13.3</ecNumber>
    </recommendedName>
</protein>
<dbReference type="InterPro" id="IPR003594">
    <property type="entry name" value="HATPase_dom"/>
</dbReference>
<comment type="function">
    <text evidence="17">Member of the two-component regulatory system PhoR/PhoB involved in the phosphate regulon genes expression. PhoR may function as a membrane-associated protein kinase that phosphorylates PhoB in response to environmental signals.</text>
</comment>
<gene>
    <name evidence="19" type="ORF">N791_09610</name>
</gene>
<comment type="subcellular location">
    <subcellularLocation>
        <location evidence="2">Cell membrane</location>
    </subcellularLocation>
</comment>
<keyword evidence="6" id="KW-1003">Cell membrane</keyword>
<dbReference type="Pfam" id="PF00512">
    <property type="entry name" value="HisKA"/>
    <property type="match status" value="1"/>
</dbReference>
<keyword evidence="15" id="KW-0902">Two-component regulatory system</keyword>
<dbReference type="GO" id="GO:0000155">
    <property type="term" value="F:phosphorelay sensor kinase activity"/>
    <property type="evidence" value="ECO:0007669"/>
    <property type="project" value="InterPro"/>
</dbReference>
<evidence type="ECO:0000256" key="11">
    <source>
        <dbReference type="ARBA" id="ARBA00022741"/>
    </source>
</evidence>
<dbReference type="NCBIfam" id="TIGR02966">
    <property type="entry name" value="phoR_proteo"/>
    <property type="match status" value="1"/>
</dbReference>
<name>A0A0A0MAC1_9GAMM</name>
<dbReference type="SUPFAM" id="SSF55874">
    <property type="entry name" value="ATPase domain of HSP90 chaperone/DNA topoisomerase II/histidine kinase"/>
    <property type="match status" value="1"/>
</dbReference>
<evidence type="ECO:0000256" key="6">
    <source>
        <dbReference type="ARBA" id="ARBA00022475"/>
    </source>
</evidence>
<dbReference type="CDD" id="cd00082">
    <property type="entry name" value="HisKA"/>
    <property type="match status" value="1"/>
</dbReference>
<dbReference type="Gene3D" id="3.30.565.10">
    <property type="entry name" value="Histidine kinase-like ATPase, C-terminal domain"/>
    <property type="match status" value="1"/>
</dbReference>
<dbReference type="Pfam" id="PF11808">
    <property type="entry name" value="PhoR"/>
    <property type="match status" value="1"/>
</dbReference>
<evidence type="ECO:0000256" key="12">
    <source>
        <dbReference type="ARBA" id="ARBA00022777"/>
    </source>
</evidence>
<evidence type="ECO:0000256" key="2">
    <source>
        <dbReference type="ARBA" id="ARBA00004236"/>
    </source>
</evidence>
<dbReference type="Proteomes" id="UP000030003">
    <property type="component" value="Unassembled WGS sequence"/>
</dbReference>
<dbReference type="PANTHER" id="PTHR45453">
    <property type="entry name" value="PHOSPHATE REGULON SENSOR PROTEIN PHOR"/>
    <property type="match status" value="1"/>
</dbReference>
<dbReference type="InterPro" id="IPR035965">
    <property type="entry name" value="PAS-like_dom_sf"/>
</dbReference>
<dbReference type="SUPFAM" id="SSF47384">
    <property type="entry name" value="Homodimeric domain of signal transducing histidine kinase"/>
    <property type="match status" value="1"/>
</dbReference>
<comment type="catalytic activity">
    <reaction evidence="1">
        <text>ATP + protein L-histidine = ADP + protein N-phospho-L-histidine.</text>
        <dbReference type="EC" id="2.7.13.3"/>
    </reaction>
</comment>
<keyword evidence="9" id="KW-0808">Transferase</keyword>
<keyword evidence="5" id="KW-0813">Transport</keyword>
<dbReference type="Gene3D" id="3.30.450.20">
    <property type="entry name" value="PAS domain"/>
    <property type="match status" value="1"/>
</dbReference>
<dbReference type="InterPro" id="IPR036097">
    <property type="entry name" value="HisK_dim/P_sf"/>
</dbReference>
<dbReference type="InterPro" id="IPR021766">
    <property type="entry name" value="PhoR_N"/>
</dbReference>
<dbReference type="EMBL" id="AVBH01000023">
    <property type="protein sequence ID" value="KGO99284.1"/>
    <property type="molecule type" value="Genomic_DNA"/>
</dbReference>
<dbReference type="STRING" id="1385515.GCA_000423325_02267"/>
<dbReference type="EC" id="2.7.13.3" evidence="3"/>
<evidence type="ECO:0000256" key="16">
    <source>
        <dbReference type="ARBA" id="ARBA00023136"/>
    </source>
</evidence>
<feature type="domain" description="Histidine kinase" evidence="18">
    <location>
        <begin position="219"/>
        <end position="433"/>
    </location>
</feature>
<dbReference type="GO" id="GO:0006817">
    <property type="term" value="P:phosphate ion transport"/>
    <property type="evidence" value="ECO:0007669"/>
    <property type="project" value="UniProtKB-KW"/>
</dbReference>
<dbReference type="SMART" id="SM00387">
    <property type="entry name" value="HATPase_c"/>
    <property type="match status" value="1"/>
</dbReference>
<sequence length="451" mass="50016">MPPEIYKAWSRTVAMLALLLALAALGGALAGHAWEALAVAALLVIGWHYWRLQRVLERLTARRRQPLPTRALGRGRGAWSELERLLHRSQVETRGRKTRLLEMLRAYRAVAAALPDAVVVVERNSQRVMWFNEAGTSMLGLQYPAALGAPLAECLKPLSLSHWLAAGRHAEPLEVTSPGGGATLSLKLIPYSESLWLLVARDVTRLLRLERMRRDFVANVSHELRTPLTVLHGYLDMMDDEEDPERQPMIREMQQQSQRMAQLVEDLLTLSRLESAEQLPGEDRIAMAAMLDTLRREAAALGQGRHRIRIEDQAGVDLWGGARELHSAFSNLVSNAVRHTGNEGELVIRWRHGEGGEVVLEVVDSGYGIAPAHLPRLTERFYRVSASRSRESGGTGLGLAIVKHALHLHQARLEIRSEVGVGSTFSCHFGAARVRSRESAGTAPAKPETRT</sequence>
<keyword evidence="13" id="KW-0067">ATP-binding</keyword>
<evidence type="ECO:0000256" key="5">
    <source>
        <dbReference type="ARBA" id="ARBA00022448"/>
    </source>
</evidence>
<evidence type="ECO:0000256" key="17">
    <source>
        <dbReference type="ARBA" id="ARBA00025207"/>
    </source>
</evidence>
<dbReference type="SUPFAM" id="SSF55785">
    <property type="entry name" value="PYP-like sensor domain (PAS domain)"/>
    <property type="match status" value="1"/>
</dbReference>
<evidence type="ECO:0000256" key="7">
    <source>
        <dbReference type="ARBA" id="ARBA00022553"/>
    </source>
</evidence>
<evidence type="ECO:0000256" key="3">
    <source>
        <dbReference type="ARBA" id="ARBA00012438"/>
    </source>
</evidence>
<accession>A0A0A0MAC1</accession>
<keyword evidence="20" id="KW-1185">Reference proteome</keyword>
<evidence type="ECO:0000256" key="9">
    <source>
        <dbReference type="ARBA" id="ARBA00022679"/>
    </source>
</evidence>
<dbReference type="GO" id="GO:0005524">
    <property type="term" value="F:ATP binding"/>
    <property type="evidence" value="ECO:0007669"/>
    <property type="project" value="UniProtKB-KW"/>
</dbReference>
<dbReference type="InterPro" id="IPR005467">
    <property type="entry name" value="His_kinase_dom"/>
</dbReference>
<dbReference type="Pfam" id="PF02518">
    <property type="entry name" value="HATPase_c"/>
    <property type="match status" value="1"/>
</dbReference>
<evidence type="ECO:0000313" key="19">
    <source>
        <dbReference type="EMBL" id="KGO99284.1"/>
    </source>
</evidence>
<dbReference type="Gene3D" id="1.10.287.130">
    <property type="match status" value="1"/>
</dbReference>
<dbReference type="RefSeq" id="WP_027070288.1">
    <property type="nucleotide sequence ID" value="NZ_AUHT01000011.1"/>
</dbReference>
<dbReference type="InterPro" id="IPR014310">
    <property type="entry name" value="Sig_transdc_His_kinase_PhoR"/>
</dbReference>
<evidence type="ECO:0000256" key="8">
    <source>
        <dbReference type="ARBA" id="ARBA00022592"/>
    </source>
</evidence>
<keyword evidence="14" id="KW-1133">Transmembrane helix</keyword>
<dbReference type="GO" id="GO:0016036">
    <property type="term" value="P:cellular response to phosphate starvation"/>
    <property type="evidence" value="ECO:0007669"/>
    <property type="project" value="TreeGrafter"/>
</dbReference>
<dbReference type="PANTHER" id="PTHR45453:SF1">
    <property type="entry name" value="PHOSPHATE REGULON SENSOR PROTEIN PHOR"/>
    <property type="match status" value="1"/>
</dbReference>
<evidence type="ECO:0000313" key="20">
    <source>
        <dbReference type="Proteomes" id="UP000030003"/>
    </source>
</evidence>
<keyword evidence="16" id="KW-0472">Membrane</keyword>
<keyword evidence="8" id="KW-0592">Phosphate transport</keyword>
<dbReference type="SMART" id="SM00388">
    <property type="entry name" value="HisKA"/>
    <property type="match status" value="1"/>
</dbReference>
<dbReference type="PRINTS" id="PR00344">
    <property type="entry name" value="BCTRLSENSOR"/>
</dbReference>
<keyword evidence="11" id="KW-0547">Nucleotide-binding</keyword>
<reference evidence="19 20" key="1">
    <citation type="submission" date="2013-08" db="EMBL/GenBank/DDBJ databases">
        <title>Genomic analysis of Lysobacter defluvii.</title>
        <authorList>
            <person name="Wang Q."/>
            <person name="Wang G."/>
        </authorList>
    </citation>
    <scope>NUCLEOTIDE SEQUENCE [LARGE SCALE GENOMIC DNA]</scope>
    <source>
        <strain evidence="19 20">IMMIB APB-9</strain>
    </source>
</reference>
<evidence type="ECO:0000256" key="15">
    <source>
        <dbReference type="ARBA" id="ARBA00023012"/>
    </source>
</evidence>
<dbReference type="InterPro" id="IPR003661">
    <property type="entry name" value="HisK_dim/P_dom"/>
</dbReference>
<keyword evidence="12 19" id="KW-0418">Kinase</keyword>
<evidence type="ECO:0000256" key="1">
    <source>
        <dbReference type="ARBA" id="ARBA00000085"/>
    </source>
</evidence>
<evidence type="ECO:0000256" key="10">
    <source>
        <dbReference type="ARBA" id="ARBA00022692"/>
    </source>
</evidence>
<evidence type="ECO:0000256" key="14">
    <source>
        <dbReference type="ARBA" id="ARBA00022989"/>
    </source>
</evidence>
<dbReference type="InterPro" id="IPR050351">
    <property type="entry name" value="BphY/WalK/GraS-like"/>
</dbReference>
<dbReference type="eggNOG" id="COG5002">
    <property type="taxonomic scope" value="Bacteria"/>
</dbReference>
<dbReference type="GO" id="GO:0005886">
    <property type="term" value="C:plasma membrane"/>
    <property type="evidence" value="ECO:0007669"/>
    <property type="project" value="UniProtKB-SubCell"/>
</dbReference>
<dbReference type="FunFam" id="1.10.287.130:FF:000008">
    <property type="entry name" value="Two-component sensor histidine kinase"/>
    <property type="match status" value="1"/>
</dbReference>
<evidence type="ECO:0000259" key="18">
    <source>
        <dbReference type="PROSITE" id="PS50109"/>
    </source>
</evidence>
<dbReference type="PROSITE" id="PS50109">
    <property type="entry name" value="HIS_KIN"/>
    <property type="match status" value="1"/>
</dbReference>
<dbReference type="Pfam" id="PF13188">
    <property type="entry name" value="PAS_8"/>
    <property type="match status" value="1"/>
</dbReference>
<dbReference type="InterPro" id="IPR036890">
    <property type="entry name" value="HATPase_C_sf"/>
</dbReference>
<comment type="caution">
    <text evidence="19">The sequence shown here is derived from an EMBL/GenBank/DDBJ whole genome shotgun (WGS) entry which is preliminary data.</text>
</comment>